<sequence>MVDESYLIDKARDYFGLSYLEKPTEAGGVLHVCIGDVFSPSETVPGGYAGRKTSSILRLVKAIVLCVCFPVHYVAYSPWSERDEEMRSTNQFRFFGKAYCRIIIDLFSEGKVLEQLQEPATWLKLKERLMPDGRFMVNCGGIGEASETSQPESVDDTWLQNSTIKALSESFPGEVCWKRMPKRNGENFLALTGPIPDLSLWSDNVPGPLSENVKQWKPCKPFL</sequence>
<accession>A0ACC0XGG8</accession>
<evidence type="ECO:0000313" key="1">
    <source>
        <dbReference type="EMBL" id="KAJ0016746.1"/>
    </source>
</evidence>
<organism evidence="1 2">
    <name type="scientific">Pistacia integerrima</name>
    <dbReference type="NCBI Taxonomy" id="434235"/>
    <lineage>
        <taxon>Eukaryota</taxon>
        <taxon>Viridiplantae</taxon>
        <taxon>Streptophyta</taxon>
        <taxon>Embryophyta</taxon>
        <taxon>Tracheophyta</taxon>
        <taxon>Spermatophyta</taxon>
        <taxon>Magnoliopsida</taxon>
        <taxon>eudicotyledons</taxon>
        <taxon>Gunneridae</taxon>
        <taxon>Pentapetalae</taxon>
        <taxon>rosids</taxon>
        <taxon>malvids</taxon>
        <taxon>Sapindales</taxon>
        <taxon>Anacardiaceae</taxon>
        <taxon>Pistacia</taxon>
    </lineage>
</organism>
<gene>
    <name evidence="1" type="ORF">Pint_11686</name>
</gene>
<name>A0ACC0XGG8_9ROSI</name>
<protein>
    <submittedName>
        <fullName evidence="1">Uncharacterized protein</fullName>
    </submittedName>
</protein>
<proteinExistence type="predicted"/>
<comment type="caution">
    <text evidence="1">The sequence shown here is derived from an EMBL/GenBank/DDBJ whole genome shotgun (WGS) entry which is preliminary data.</text>
</comment>
<dbReference type="Proteomes" id="UP001163603">
    <property type="component" value="Chromosome 12"/>
</dbReference>
<evidence type="ECO:0000313" key="2">
    <source>
        <dbReference type="Proteomes" id="UP001163603"/>
    </source>
</evidence>
<reference evidence="2" key="1">
    <citation type="journal article" date="2023" name="G3 (Bethesda)">
        <title>Genome assembly and association tests identify interacting loci associated with vigor, precocity, and sex in interspecific pistachio rootstocks.</title>
        <authorList>
            <person name="Palmer W."/>
            <person name="Jacygrad E."/>
            <person name="Sagayaradj S."/>
            <person name="Cavanaugh K."/>
            <person name="Han R."/>
            <person name="Bertier L."/>
            <person name="Beede B."/>
            <person name="Kafkas S."/>
            <person name="Golino D."/>
            <person name="Preece J."/>
            <person name="Michelmore R."/>
        </authorList>
    </citation>
    <scope>NUCLEOTIDE SEQUENCE [LARGE SCALE GENOMIC DNA]</scope>
</reference>
<dbReference type="EMBL" id="CM047747">
    <property type="protein sequence ID" value="KAJ0016746.1"/>
    <property type="molecule type" value="Genomic_DNA"/>
</dbReference>
<keyword evidence="2" id="KW-1185">Reference proteome</keyword>